<dbReference type="EMBL" id="ASPP01020546">
    <property type="protein sequence ID" value="ETO13544.1"/>
    <property type="molecule type" value="Genomic_DNA"/>
</dbReference>
<keyword evidence="2" id="KW-1133">Transmembrane helix</keyword>
<dbReference type="AlphaFoldDB" id="X6MI48"/>
<protein>
    <submittedName>
        <fullName evidence="3">Uncharacterized protein</fullName>
    </submittedName>
</protein>
<keyword evidence="2" id="KW-0472">Membrane</keyword>
<feature type="compositionally biased region" description="Acidic residues" evidence="1">
    <location>
        <begin position="155"/>
        <end position="170"/>
    </location>
</feature>
<gene>
    <name evidence="3" type="ORF">RFI_23826</name>
</gene>
<feature type="compositionally biased region" description="Polar residues" evidence="1">
    <location>
        <begin position="122"/>
        <end position="132"/>
    </location>
</feature>
<sequence>MSATNPKTLLNQSNAAKKQPTPGLIAKSLHGWSTVTKIEENRQVFSHLLLFSLGIVVIPILGTIFCKDYLLEHVFHILDADTRLNISAIIGVMLAQGVGIAYVIFSWSGDDAKPSILENDEQPGSQPNTVPNTEGIPPAKPPPAQTEDSTMSESESVENEDEGDTESEPDENAHLKQE</sequence>
<keyword evidence="4" id="KW-1185">Reference proteome</keyword>
<keyword evidence="2" id="KW-0812">Transmembrane</keyword>
<feature type="transmembrane region" description="Helical" evidence="2">
    <location>
        <begin position="44"/>
        <end position="65"/>
    </location>
</feature>
<reference evidence="3 4" key="1">
    <citation type="journal article" date="2013" name="Curr. Biol.">
        <title>The Genome of the Foraminiferan Reticulomyxa filosa.</title>
        <authorList>
            <person name="Glockner G."/>
            <person name="Hulsmann N."/>
            <person name="Schleicher M."/>
            <person name="Noegel A.A."/>
            <person name="Eichinger L."/>
            <person name="Gallinger C."/>
            <person name="Pawlowski J."/>
            <person name="Sierra R."/>
            <person name="Euteneuer U."/>
            <person name="Pillet L."/>
            <person name="Moustafa A."/>
            <person name="Platzer M."/>
            <person name="Groth M."/>
            <person name="Szafranski K."/>
            <person name="Schliwa M."/>
        </authorList>
    </citation>
    <scope>NUCLEOTIDE SEQUENCE [LARGE SCALE GENOMIC DNA]</scope>
</reference>
<organism evidence="3 4">
    <name type="scientific">Reticulomyxa filosa</name>
    <dbReference type="NCBI Taxonomy" id="46433"/>
    <lineage>
        <taxon>Eukaryota</taxon>
        <taxon>Sar</taxon>
        <taxon>Rhizaria</taxon>
        <taxon>Retaria</taxon>
        <taxon>Foraminifera</taxon>
        <taxon>Monothalamids</taxon>
        <taxon>Reticulomyxidae</taxon>
        <taxon>Reticulomyxa</taxon>
    </lineage>
</organism>
<name>X6MI48_RETFI</name>
<evidence type="ECO:0000256" key="2">
    <source>
        <dbReference type="SAM" id="Phobius"/>
    </source>
</evidence>
<accession>X6MI48</accession>
<proteinExistence type="predicted"/>
<evidence type="ECO:0000256" key="1">
    <source>
        <dbReference type="SAM" id="MobiDB-lite"/>
    </source>
</evidence>
<feature type="region of interest" description="Disordered" evidence="1">
    <location>
        <begin position="114"/>
        <end position="178"/>
    </location>
</feature>
<feature type="transmembrane region" description="Helical" evidence="2">
    <location>
        <begin position="85"/>
        <end position="105"/>
    </location>
</feature>
<evidence type="ECO:0000313" key="4">
    <source>
        <dbReference type="Proteomes" id="UP000023152"/>
    </source>
</evidence>
<dbReference type="Proteomes" id="UP000023152">
    <property type="component" value="Unassembled WGS sequence"/>
</dbReference>
<evidence type="ECO:0000313" key="3">
    <source>
        <dbReference type="EMBL" id="ETO13544.1"/>
    </source>
</evidence>
<comment type="caution">
    <text evidence="3">The sequence shown here is derived from an EMBL/GenBank/DDBJ whole genome shotgun (WGS) entry which is preliminary data.</text>
</comment>